<evidence type="ECO:0000313" key="2">
    <source>
        <dbReference type="EMBL" id="KAF2690307.1"/>
    </source>
</evidence>
<dbReference type="InterPro" id="IPR052895">
    <property type="entry name" value="HetReg/Transcr_Mod"/>
</dbReference>
<organism evidence="2 3">
    <name type="scientific">Lentithecium fluviatile CBS 122367</name>
    <dbReference type="NCBI Taxonomy" id="1168545"/>
    <lineage>
        <taxon>Eukaryota</taxon>
        <taxon>Fungi</taxon>
        <taxon>Dikarya</taxon>
        <taxon>Ascomycota</taxon>
        <taxon>Pezizomycotina</taxon>
        <taxon>Dothideomycetes</taxon>
        <taxon>Pleosporomycetidae</taxon>
        <taxon>Pleosporales</taxon>
        <taxon>Massarineae</taxon>
        <taxon>Lentitheciaceae</taxon>
        <taxon>Lentithecium</taxon>
    </lineage>
</organism>
<sequence length="444" mass="51460">MANGETLIVTRSLLIALPCLKAVSKTRSLWIDQLCINQDDLVERSEQVMIMHEIYAKGTMTWIWLGEDTKDMEFLRWVRDRIGSRQLDYCVNLGSYEKFKRDTGFQLSEVEQLQRDFYRNAVYSTSRSLERQLQLSLRGFLSRPWFARIWILQEAFHSSRGTLLTSTHMHSFYDISRAVFILRSIEMKSNAAFSSLGPNYSVFYAIAHQAQERHSLVDHLRLLHNHWNAACASNPRDCVFALLNISIGQEDTKFPEIDYKKRVEEIFATTAKYCFKSETSLDVLGLCEPRYEQRDSSEEALPVRQDMLPTWSPDFSRGWHCQKPLHISFYRRSPFDASSGRPFVLRNEHPWSVLTVHGSAIQKITWVDDSSCFWDDFSTYRNRSNVDRLSLEILASRLRLDSERNRITKTNSVRLLRLVSHGVALQSSESQISDADLVALYGGI</sequence>
<feature type="domain" description="Heterokaryon incompatibility" evidence="1">
    <location>
        <begin position="3"/>
        <end position="154"/>
    </location>
</feature>
<dbReference type="OrthoDB" id="5386682at2759"/>
<name>A0A6G1JIB3_9PLEO</name>
<dbReference type="PANTHER" id="PTHR24148:SF73">
    <property type="entry name" value="HET DOMAIN PROTEIN (AFU_ORTHOLOGUE AFUA_8G01020)"/>
    <property type="match status" value="1"/>
</dbReference>
<dbReference type="InterPro" id="IPR010730">
    <property type="entry name" value="HET"/>
</dbReference>
<dbReference type="PANTHER" id="PTHR24148">
    <property type="entry name" value="ANKYRIN REPEAT DOMAIN-CONTAINING PROTEIN 39 HOMOLOG-RELATED"/>
    <property type="match status" value="1"/>
</dbReference>
<dbReference type="Pfam" id="PF06985">
    <property type="entry name" value="HET"/>
    <property type="match status" value="1"/>
</dbReference>
<dbReference type="Proteomes" id="UP000799291">
    <property type="component" value="Unassembled WGS sequence"/>
</dbReference>
<reference evidence="2" key="1">
    <citation type="journal article" date="2020" name="Stud. Mycol.">
        <title>101 Dothideomycetes genomes: a test case for predicting lifestyles and emergence of pathogens.</title>
        <authorList>
            <person name="Haridas S."/>
            <person name="Albert R."/>
            <person name="Binder M."/>
            <person name="Bloem J."/>
            <person name="Labutti K."/>
            <person name="Salamov A."/>
            <person name="Andreopoulos B."/>
            <person name="Baker S."/>
            <person name="Barry K."/>
            <person name="Bills G."/>
            <person name="Bluhm B."/>
            <person name="Cannon C."/>
            <person name="Castanera R."/>
            <person name="Culley D."/>
            <person name="Daum C."/>
            <person name="Ezra D."/>
            <person name="Gonzalez J."/>
            <person name="Henrissat B."/>
            <person name="Kuo A."/>
            <person name="Liang C."/>
            <person name="Lipzen A."/>
            <person name="Lutzoni F."/>
            <person name="Magnuson J."/>
            <person name="Mondo S."/>
            <person name="Nolan M."/>
            <person name="Ohm R."/>
            <person name="Pangilinan J."/>
            <person name="Park H.-J."/>
            <person name="Ramirez L."/>
            <person name="Alfaro M."/>
            <person name="Sun H."/>
            <person name="Tritt A."/>
            <person name="Yoshinaga Y."/>
            <person name="Zwiers L.-H."/>
            <person name="Turgeon B."/>
            <person name="Goodwin S."/>
            <person name="Spatafora J."/>
            <person name="Crous P."/>
            <person name="Grigoriev I."/>
        </authorList>
    </citation>
    <scope>NUCLEOTIDE SEQUENCE</scope>
    <source>
        <strain evidence="2">CBS 122367</strain>
    </source>
</reference>
<evidence type="ECO:0000313" key="3">
    <source>
        <dbReference type="Proteomes" id="UP000799291"/>
    </source>
</evidence>
<proteinExistence type="predicted"/>
<dbReference type="EMBL" id="MU005571">
    <property type="protein sequence ID" value="KAF2690307.1"/>
    <property type="molecule type" value="Genomic_DNA"/>
</dbReference>
<protein>
    <submittedName>
        <fullName evidence="2">HET-domain-containing protein</fullName>
    </submittedName>
</protein>
<dbReference type="AlphaFoldDB" id="A0A6G1JIB3"/>
<gene>
    <name evidence="2" type="ORF">K458DRAFT_357010</name>
</gene>
<evidence type="ECO:0000259" key="1">
    <source>
        <dbReference type="Pfam" id="PF06985"/>
    </source>
</evidence>
<accession>A0A6G1JIB3</accession>
<keyword evidence="3" id="KW-1185">Reference proteome</keyword>